<evidence type="ECO:0000259" key="4">
    <source>
        <dbReference type="PROSITE" id="PS50977"/>
    </source>
</evidence>
<dbReference type="Pfam" id="PF17932">
    <property type="entry name" value="TetR_C_24"/>
    <property type="match status" value="1"/>
</dbReference>
<dbReference type="Gene3D" id="1.10.357.10">
    <property type="entry name" value="Tetracycline Repressor, domain 2"/>
    <property type="match status" value="2"/>
</dbReference>
<dbReference type="InterPro" id="IPR041490">
    <property type="entry name" value="KstR2_TetR_C"/>
</dbReference>
<organism evidence="5 6">
    <name type="scientific">Gordonia caeni</name>
    <dbReference type="NCBI Taxonomy" id="1007097"/>
    <lineage>
        <taxon>Bacteria</taxon>
        <taxon>Bacillati</taxon>
        <taxon>Actinomycetota</taxon>
        <taxon>Actinomycetes</taxon>
        <taxon>Mycobacteriales</taxon>
        <taxon>Gordoniaceae</taxon>
        <taxon>Gordonia</taxon>
    </lineage>
</organism>
<feature type="DNA-binding region" description="H-T-H motif" evidence="2">
    <location>
        <begin position="41"/>
        <end position="60"/>
    </location>
</feature>
<sequence>MSPIPSRAADAAGRVRPPDRRDHLVAAATDAFSEHGFHGTKLSQIADAAGVSTPALYRHFDNKSDLLGAVTRTMSLRTQATLVAVEPRPDDPAGELAALIDAHLANVLAHRNHSDIYRWEWRSLEPAERSFAREIRRDAHRRVRGLVRALRPELTKTEADTLTDAIYAVAGSPASHRVSLPRKAIIPLIGAAARTAGAAELPAADSGTEPSPGLAPTGKRETILTESVALFAERGFHEVTIDEIGAASGLPPSGVYRHFGSKQAILCAALQRASERTTSAIASGLAQTSSRDDALVCLVEQYARLCVGDPAIITVYQRCLGALPDDQRADLRRQQRINVDEWSTWLIDARPELSTAAARFLVHAALEVMADLTASPHAADAPTVTAIALAVLLKTPVD</sequence>
<evidence type="ECO:0000256" key="3">
    <source>
        <dbReference type="SAM" id="MobiDB-lite"/>
    </source>
</evidence>
<feature type="domain" description="HTH tetR-type" evidence="4">
    <location>
        <begin position="217"/>
        <end position="277"/>
    </location>
</feature>
<comment type="caution">
    <text evidence="5">The sequence shown here is derived from an EMBL/GenBank/DDBJ whole genome shotgun (WGS) entry which is preliminary data.</text>
</comment>
<proteinExistence type="predicted"/>
<dbReference type="Proteomes" id="UP001418444">
    <property type="component" value="Unassembled WGS sequence"/>
</dbReference>
<reference evidence="6" key="1">
    <citation type="journal article" date="2019" name="Int. J. Syst. Evol. Microbiol.">
        <title>The Global Catalogue of Microorganisms (GCM) 10K type strain sequencing project: providing services to taxonomists for standard genome sequencing and annotation.</title>
        <authorList>
            <consortium name="The Broad Institute Genomics Platform"/>
            <consortium name="The Broad Institute Genome Sequencing Center for Infectious Disease"/>
            <person name="Wu L."/>
            <person name="Ma J."/>
        </authorList>
    </citation>
    <scope>NUCLEOTIDE SEQUENCE [LARGE SCALE GENOMIC DNA]</scope>
    <source>
        <strain evidence="6">JCM 16923</strain>
    </source>
</reference>
<dbReference type="InterPro" id="IPR001647">
    <property type="entry name" value="HTH_TetR"/>
</dbReference>
<dbReference type="PANTHER" id="PTHR30055:SF237">
    <property type="entry name" value="TRANSCRIPTIONAL REPRESSOR MCE3R"/>
    <property type="match status" value="1"/>
</dbReference>
<accession>A0ABP7NXW5</accession>
<feature type="region of interest" description="Disordered" evidence="3">
    <location>
        <begin position="1"/>
        <end position="20"/>
    </location>
</feature>
<dbReference type="SUPFAM" id="SSF46689">
    <property type="entry name" value="Homeodomain-like"/>
    <property type="match status" value="2"/>
</dbReference>
<dbReference type="PRINTS" id="PR00455">
    <property type="entry name" value="HTHTETR"/>
</dbReference>
<evidence type="ECO:0000313" key="5">
    <source>
        <dbReference type="EMBL" id="GAA3956374.1"/>
    </source>
</evidence>
<dbReference type="EMBL" id="BAAAZW010000004">
    <property type="protein sequence ID" value="GAA3956374.1"/>
    <property type="molecule type" value="Genomic_DNA"/>
</dbReference>
<dbReference type="Gene3D" id="1.10.10.60">
    <property type="entry name" value="Homeodomain-like"/>
    <property type="match status" value="2"/>
</dbReference>
<protein>
    <submittedName>
        <fullName evidence="5">TetR/AcrR family transcriptional regulator</fullName>
    </submittedName>
</protein>
<feature type="DNA-binding region" description="H-T-H motif" evidence="2">
    <location>
        <begin position="240"/>
        <end position="259"/>
    </location>
</feature>
<dbReference type="Pfam" id="PF00440">
    <property type="entry name" value="TetR_N"/>
    <property type="match status" value="2"/>
</dbReference>
<evidence type="ECO:0000256" key="2">
    <source>
        <dbReference type="PROSITE-ProRule" id="PRU00335"/>
    </source>
</evidence>
<evidence type="ECO:0000256" key="1">
    <source>
        <dbReference type="ARBA" id="ARBA00023125"/>
    </source>
</evidence>
<gene>
    <name evidence="5" type="ORF">GCM10022231_13920</name>
</gene>
<dbReference type="PANTHER" id="PTHR30055">
    <property type="entry name" value="HTH-TYPE TRANSCRIPTIONAL REGULATOR RUTR"/>
    <property type="match status" value="1"/>
</dbReference>
<keyword evidence="1 2" id="KW-0238">DNA-binding</keyword>
<name>A0ABP7NXW5_9ACTN</name>
<feature type="domain" description="HTH tetR-type" evidence="4">
    <location>
        <begin position="18"/>
        <end position="78"/>
    </location>
</feature>
<evidence type="ECO:0000313" key="6">
    <source>
        <dbReference type="Proteomes" id="UP001418444"/>
    </source>
</evidence>
<dbReference type="InterPro" id="IPR009057">
    <property type="entry name" value="Homeodomain-like_sf"/>
</dbReference>
<dbReference type="PROSITE" id="PS50977">
    <property type="entry name" value="HTH_TETR_2"/>
    <property type="match status" value="2"/>
</dbReference>
<keyword evidence="6" id="KW-1185">Reference proteome</keyword>
<dbReference type="RefSeq" id="WP_344782043.1">
    <property type="nucleotide sequence ID" value="NZ_BAAAZW010000004.1"/>
</dbReference>
<dbReference type="InterPro" id="IPR050109">
    <property type="entry name" value="HTH-type_TetR-like_transc_reg"/>
</dbReference>